<evidence type="ECO:0000313" key="3">
    <source>
        <dbReference type="EMBL" id="NVH57717.1"/>
    </source>
</evidence>
<dbReference type="Pfam" id="PF00403">
    <property type="entry name" value="HMA"/>
    <property type="match status" value="1"/>
</dbReference>
<dbReference type="Proteomes" id="UP000701680">
    <property type="component" value="Unassembled WGS sequence"/>
</dbReference>
<keyword evidence="4" id="KW-1185">Reference proteome</keyword>
<dbReference type="PROSITE" id="PS50846">
    <property type="entry name" value="HMA_2"/>
    <property type="match status" value="1"/>
</dbReference>
<proteinExistence type="predicted"/>
<dbReference type="RefSeq" id="WP_101695551.1">
    <property type="nucleotide sequence ID" value="NZ_JAAITX010000002.1"/>
</dbReference>
<gene>
    <name evidence="3" type="ORF">G5A66_03425</name>
    <name evidence="2" type="ORF">G5A75_04775</name>
</gene>
<dbReference type="InterPro" id="IPR006121">
    <property type="entry name" value="HMA_dom"/>
</dbReference>
<evidence type="ECO:0000313" key="2">
    <source>
        <dbReference type="EMBL" id="NSK14196.1"/>
    </source>
</evidence>
<organism evidence="3 4">
    <name type="scientific">Dorea phocaeensis</name>
    <dbReference type="NCBI Taxonomy" id="2040291"/>
    <lineage>
        <taxon>Bacteria</taxon>
        <taxon>Bacillati</taxon>
        <taxon>Bacillota</taxon>
        <taxon>Clostridia</taxon>
        <taxon>Lachnospirales</taxon>
        <taxon>Lachnospiraceae</taxon>
        <taxon>Dorea</taxon>
    </lineage>
</organism>
<protein>
    <submittedName>
        <fullName evidence="3">Heavy-metal-associated domain-containing protein</fullName>
    </submittedName>
</protein>
<accession>A0A850HHX3</accession>
<name>A0A850HHX3_9FIRM</name>
<dbReference type="EMBL" id="JAAIUO010000002">
    <property type="protein sequence ID" value="NSK14196.1"/>
    <property type="molecule type" value="Genomic_DNA"/>
</dbReference>
<evidence type="ECO:0000259" key="1">
    <source>
        <dbReference type="PROSITE" id="PS50846"/>
    </source>
</evidence>
<dbReference type="Gene3D" id="3.30.70.100">
    <property type="match status" value="1"/>
</dbReference>
<reference evidence="3" key="2">
    <citation type="submission" date="2020-02" db="EMBL/GenBank/DDBJ databases">
        <authorList>
            <person name="Littmann E."/>
            <person name="Sorbara M."/>
        </authorList>
    </citation>
    <scope>NUCLEOTIDE SEQUENCE</scope>
    <source>
        <strain evidence="3">MSK.17.11</strain>
        <strain evidence="2">MSK.17.38</strain>
    </source>
</reference>
<dbReference type="Proteomes" id="UP000528555">
    <property type="component" value="Unassembled WGS sequence"/>
</dbReference>
<dbReference type="AlphaFoldDB" id="A0A850HHX3"/>
<feature type="domain" description="HMA" evidence="1">
    <location>
        <begin position="1"/>
        <end position="62"/>
    </location>
</feature>
<dbReference type="EMBL" id="JAAITX010000002">
    <property type="protein sequence ID" value="NVH57717.1"/>
    <property type="molecule type" value="Genomic_DNA"/>
</dbReference>
<evidence type="ECO:0000313" key="4">
    <source>
        <dbReference type="Proteomes" id="UP000528555"/>
    </source>
</evidence>
<dbReference type="GO" id="GO:0046872">
    <property type="term" value="F:metal ion binding"/>
    <property type="evidence" value="ECO:0007669"/>
    <property type="project" value="InterPro"/>
</dbReference>
<dbReference type="SUPFAM" id="SSF55008">
    <property type="entry name" value="HMA, heavy metal-associated domain"/>
    <property type="match status" value="1"/>
</dbReference>
<dbReference type="OrthoDB" id="9813965at2"/>
<reference evidence="4 5" key="1">
    <citation type="journal article" date="2020" name="Cell Host Microbe">
        <title>Functional and Genomic Variation between Human-Derived Isolates of Lachnospiraceae Reveals Inter- and Intra-Species Diversity.</title>
        <authorList>
            <person name="Sorbara M.T."/>
            <person name="Littmann E.R."/>
            <person name="Fontana E."/>
            <person name="Moody T.U."/>
            <person name="Kohout C.E."/>
            <person name="Gjonbalaj M."/>
            <person name="Eaton V."/>
            <person name="Seok R."/>
            <person name="Leiner I.M."/>
            <person name="Pamer E.G."/>
        </authorList>
    </citation>
    <scope>NUCLEOTIDE SEQUENCE [LARGE SCALE GENOMIC DNA]</scope>
    <source>
        <strain evidence="3 4">MSK.17.11</strain>
        <strain evidence="2 5">MSK.17.38</strain>
    </source>
</reference>
<dbReference type="CDD" id="cd00371">
    <property type="entry name" value="HMA"/>
    <property type="match status" value="1"/>
</dbReference>
<comment type="caution">
    <text evidence="3">The sequence shown here is derived from an EMBL/GenBank/DDBJ whole genome shotgun (WGS) entry which is preliminary data.</text>
</comment>
<evidence type="ECO:0000313" key="5">
    <source>
        <dbReference type="Proteomes" id="UP000701680"/>
    </source>
</evidence>
<sequence length="64" mass="7125">MTVIKVPDMHCEKCVERIQNLLQEEGLNFQVSLEQKTVTIDGCETCVKTALEALDDLGFTPEIG</sequence>
<dbReference type="InterPro" id="IPR036163">
    <property type="entry name" value="HMA_dom_sf"/>
</dbReference>